<dbReference type="Proteomes" id="UP000469949">
    <property type="component" value="Unassembled WGS sequence"/>
</dbReference>
<evidence type="ECO:0000313" key="2">
    <source>
        <dbReference type="EMBL" id="KAB7786023.1"/>
    </source>
</evidence>
<dbReference type="RefSeq" id="WP_152276475.1">
    <property type="nucleotide sequence ID" value="NZ_WEKV01000008.1"/>
</dbReference>
<evidence type="ECO:0000256" key="1">
    <source>
        <dbReference type="SAM" id="MobiDB-lite"/>
    </source>
</evidence>
<dbReference type="EMBL" id="WEKV01000008">
    <property type="protein sequence ID" value="KAB7786023.1"/>
    <property type="molecule type" value="Genomic_DNA"/>
</dbReference>
<evidence type="ECO:0000313" key="3">
    <source>
        <dbReference type="Proteomes" id="UP000469949"/>
    </source>
</evidence>
<proteinExistence type="predicted"/>
<protein>
    <submittedName>
        <fullName evidence="2">Uncharacterized protein</fullName>
    </submittedName>
</protein>
<feature type="compositionally biased region" description="Basic and acidic residues" evidence="1">
    <location>
        <begin position="26"/>
        <end position="35"/>
    </location>
</feature>
<accession>A0A833N199</accession>
<dbReference type="AlphaFoldDB" id="A0A833N199"/>
<organism evidence="2 3">
    <name type="scientific">Methylorubrum populi</name>
    <dbReference type="NCBI Taxonomy" id="223967"/>
    <lineage>
        <taxon>Bacteria</taxon>
        <taxon>Pseudomonadati</taxon>
        <taxon>Pseudomonadota</taxon>
        <taxon>Alphaproteobacteria</taxon>
        <taxon>Hyphomicrobiales</taxon>
        <taxon>Methylobacteriaceae</taxon>
        <taxon>Methylorubrum</taxon>
    </lineage>
</organism>
<comment type="caution">
    <text evidence="2">The sequence shown here is derived from an EMBL/GenBank/DDBJ whole genome shotgun (WGS) entry which is preliminary data.</text>
</comment>
<feature type="compositionally biased region" description="Basic and acidic residues" evidence="1">
    <location>
        <begin position="1"/>
        <end position="11"/>
    </location>
</feature>
<feature type="region of interest" description="Disordered" evidence="1">
    <location>
        <begin position="1"/>
        <end position="35"/>
    </location>
</feature>
<reference evidence="2 3" key="1">
    <citation type="submission" date="2019-10" db="EMBL/GenBank/DDBJ databases">
        <title>Draft Genome Sequence of the Caffeine Degrading Methylotroph Methylorubrum populi PINKEL.</title>
        <authorList>
            <person name="Dawson S.C."/>
            <person name="Zhang X."/>
            <person name="Wright M.E."/>
            <person name="Sharma G."/>
            <person name="Langner J.T."/>
            <person name="Ditty J.L."/>
            <person name="Subuyuj G.A."/>
        </authorList>
    </citation>
    <scope>NUCLEOTIDE SEQUENCE [LARGE SCALE GENOMIC DNA]</scope>
    <source>
        <strain evidence="2 3">Pinkel</strain>
    </source>
</reference>
<gene>
    <name evidence="2" type="ORF">F8B43_1424</name>
</gene>
<name>A0A833N199_9HYPH</name>
<sequence>MDWHDQQDLARYRRRKRKQRDYQQGYRERLKEARTPERDDIAAELMRVYLNVVAVDHQKVRDLSRALFGGLEQRGYDRAACVEQVRGMARRVQARMARQSNKEGRDRPPED</sequence>